<dbReference type="Proteomes" id="UP000605970">
    <property type="component" value="Unassembled WGS sequence"/>
</dbReference>
<organism evidence="1 2">
    <name type="scientific">Meloidogyne graminicola</name>
    <dbReference type="NCBI Taxonomy" id="189291"/>
    <lineage>
        <taxon>Eukaryota</taxon>
        <taxon>Metazoa</taxon>
        <taxon>Ecdysozoa</taxon>
        <taxon>Nematoda</taxon>
        <taxon>Chromadorea</taxon>
        <taxon>Rhabditida</taxon>
        <taxon>Tylenchina</taxon>
        <taxon>Tylenchomorpha</taxon>
        <taxon>Tylenchoidea</taxon>
        <taxon>Meloidogynidae</taxon>
        <taxon>Meloidogyninae</taxon>
        <taxon>Meloidogyne</taxon>
    </lineage>
</organism>
<dbReference type="EMBL" id="JABEBT010000068">
    <property type="protein sequence ID" value="KAF7633884.1"/>
    <property type="molecule type" value="Genomic_DNA"/>
</dbReference>
<protein>
    <submittedName>
        <fullName evidence="1">Uncharacterized protein</fullName>
    </submittedName>
</protein>
<accession>A0A8S9ZL79</accession>
<sequence length="133" mass="15023">MYYFNIKLQKNLLFILMLLLFLFNNWPNNLSLNAAKININNRNLKPLFSSHIPRTFSNLKSKSLPIINRPKNTKNLAIVHSNFKGKNLFLSGNRKTSAQLRAPVPPMFIRKPPANIANIPLNLIFTPGAPGTG</sequence>
<name>A0A8S9ZL79_9BILA</name>
<comment type="caution">
    <text evidence="1">The sequence shown here is derived from an EMBL/GenBank/DDBJ whole genome shotgun (WGS) entry which is preliminary data.</text>
</comment>
<keyword evidence="2" id="KW-1185">Reference proteome</keyword>
<evidence type="ECO:0000313" key="1">
    <source>
        <dbReference type="EMBL" id="KAF7633884.1"/>
    </source>
</evidence>
<proteinExistence type="predicted"/>
<gene>
    <name evidence="1" type="ORF">Mgra_00006746</name>
</gene>
<evidence type="ECO:0000313" key="2">
    <source>
        <dbReference type="Proteomes" id="UP000605970"/>
    </source>
</evidence>
<reference evidence="1" key="1">
    <citation type="journal article" date="2020" name="Ecol. Evol.">
        <title>Genome structure and content of the rice root-knot nematode (Meloidogyne graminicola).</title>
        <authorList>
            <person name="Phan N.T."/>
            <person name="Danchin E.G.J."/>
            <person name="Klopp C."/>
            <person name="Perfus-Barbeoch L."/>
            <person name="Kozlowski D.K."/>
            <person name="Koutsovoulos G.D."/>
            <person name="Lopez-Roques C."/>
            <person name="Bouchez O."/>
            <person name="Zahm M."/>
            <person name="Besnard G."/>
            <person name="Bellafiore S."/>
        </authorList>
    </citation>
    <scope>NUCLEOTIDE SEQUENCE</scope>
    <source>
        <strain evidence="1">VN-18</strain>
    </source>
</reference>
<dbReference type="AlphaFoldDB" id="A0A8S9ZL79"/>